<gene>
    <name evidence="1" type="ORF">PHLGIDRAFT_284003</name>
</gene>
<dbReference type="STRING" id="745531.A0A0C3PC79"/>
<dbReference type="Proteomes" id="UP000053257">
    <property type="component" value="Unassembled WGS sequence"/>
</dbReference>
<evidence type="ECO:0008006" key="3">
    <source>
        <dbReference type="Google" id="ProtNLM"/>
    </source>
</evidence>
<dbReference type="OrthoDB" id="2663142at2759"/>
<evidence type="ECO:0000313" key="2">
    <source>
        <dbReference type="Proteomes" id="UP000053257"/>
    </source>
</evidence>
<accession>A0A0C3PC79</accession>
<sequence length="507" mass="55754">MHSALLIDEVLEDILEHCADWSSNDYRWTLSQLARSCKAWKDPALDRLWKRLDDVEPLARLACRDDGKTIEEEAVIAYNFKLYASRVKHVVFKSTPQSSLVSRTLPSFPTFPYLKHAVIQGDGCLLPPQFLLSPSLQDLDVDLRGTRNCAGVRHRSHQLAETLCNVSSLMTTLQKLRIKGFMATTLDHIIPSFASLRSLTLLTSSSLSVDTLAALGELGNLQDLYVHASNLDADDFTQAISLQTSQPFPVLHNLRIRAQRSLFCAILDVIPSDTLRSLYLETEESAQGPSAWNATFTLIAAKASNTLIDITLDQILDPEELESNLTTSGADTRFAIETLQPLGKLRALRRLTIDAMLLPDFTDRDIDQMASWWTQLEHLDLGGLPDGQDHAEAPKITAAALRALAKRCPRLRSLSIPLDSASCSQEPCGAVVVQQKALERLVVGPPPADEHVAAFVRSVIHIFPCVREIECASADKSLSVDVQGAGRAHALDVEHPKGTSDGFANGQ</sequence>
<dbReference type="HOGENOM" id="CLU_021164_6_0_1"/>
<dbReference type="InterPro" id="IPR032675">
    <property type="entry name" value="LRR_dom_sf"/>
</dbReference>
<dbReference type="AlphaFoldDB" id="A0A0C3PC79"/>
<dbReference type="EMBL" id="KN840659">
    <property type="protein sequence ID" value="KIP02688.1"/>
    <property type="molecule type" value="Genomic_DNA"/>
</dbReference>
<keyword evidence="2" id="KW-1185">Reference proteome</keyword>
<dbReference type="Gene3D" id="3.80.10.10">
    <property type="entry name" value="Ribonuclease Inhibitor"/>
    <property type="match status" value="1"/>
</dbReference>
<organism evidence="1 2">
    <name type="scientific">Phlebiopsis gigantea (strain 11061_1 CR5-6)</name>
    <name type="common">White-rot fungus</name>
    <name type="synonym">Peniophora gigantea</name>
    <dbReference type="NCBI Taxonomy" id="745531"/>
    <lineage>
        <taxon>Eukaryota</taxon>
        <taxon>Fungi</taxon>
        <taxon>Dikarya</taxon>
        <taxon>Basidiomycota</taxon>
        <taxon>Agaricomycotina</taxon>
        <taxon>Agaricomycetes</taxon>
        <taxon>Polyporales</taxon>
        <taxon>Phanerochaetaceae</taxon>
        <taxon>Phlebiopsis</taxon>
    </lineage>
</organism>
<proteinExistence type="predicted"/>
<evidence type="ECO:0000313" key="1">
    <source>
        <dbReference type="EMBL" id="KIP02688.1"/>
    </source>
</evidence>
<dbReference type="SUPFAM" id="SSF52047">
    <property type="entry name" value="RNI-like"/>
    <property type="match status" value="1"/>
</dbReference>
<protein>
    <recommendedName>
        <fullName evidence="3">F-box domain-containing protein</fullName>
    </recommendedName>
</protein>
<reference evidence="1 2" key="1">
    <citation type="journal article" date="2014" name="PLoS Genet.">
        <title>Analysis of the Phlebiopsis gigantea genome, transcriptome and secretome provides insight into its pioneer colonization strategies of wood.</title>
        <authorList>
            <person name="Hori C."/>
            <person name="Ishida T."/>
            <person name="Igarashi K."/>
            <person name="Samejima M."/>
            <person name="Suzuki H."/>
            <person name="Master E."/>
            <person name="Ferreira P."/>
            <person name="Ruiz-Duenas F.J."/>
            <person name="Held B."/>
            <person name="Canessa P."/>
            <person name="Larrondo L.F."/>
            <person name="Schmoll M."/>
            <person name="Druzhinina I.S."/>
            <person name="Kubicek C.P."/>
            <person name="Gaskell J.A."/>
            <person name="Kersten P."/>
            <person name="St John F."/>
            <person name="Glasner J."/>
            <person name="Sabat G."/>
            <person name="Splinter BonDurant S."/>
            <person name="Syed K."/>
            <person name="Yadav J."/>
            <person name="Mgbeahuruike A.C."/>
            <person name="Kovalchuk A."/>
            <person name="Asiegbu F.O."/>
            <person name="Lackner G."/>
            <person name="Hoffmeister D."/>
            <person name="Rencoret J."/>
            <person name="Gutierrez A."/>
            <person name="Sun H."/>
            <person name="Lindquist E."/>
            <person name="Barry K."/>
            <person name="Riley R."/>
            <person name="Grigoriev I.V."/>
            <person name="Henrissat B."/>
            <person name="Kues U."/>
            <person name="Berka R.M."/>
            <person name="Martinez A.T."/>
            <person name="Covert S.F."/>
            <person name="Blanchette R.A."/>
            <person name="Cullen D."/>
        </authorList>
    </citation>
    <scope>NUCLEOTIDE SEQUENCE [LARGE SCALE GENOMIC DNA]</scope>
    <source>
        <strain evidence="1 2">11061_1 CR5-6</strain>
    </source>
</reference>
<name>A0A0C3PC79_PHLG1</name>